<sequence length="53" mass="6003">MSGTPPFSYLTAQYVQVNDLLLKCLKCVIKLDYSLLDIKDAFRLHTEKPLSTA</sequence>
<dbReference type="AlphaFoldDB" id="A0A0E9PCV2"/>
<accession>A0A0E9PCV2</accession>
<dbReference type="EMBL" id="GBXM01106707">
    <property type="protein sequence ID" value="JAH01870.1"/>
    <property type="molecule type" value="Transcribed_RNA"/>
</dbReference>
<reference evidence="1" key="2">
    <citation type="journal article" date="2015" name="Fish Shellfish Immunol.">
        <title>Early steps in the European eel (Anguilla anguilla)-Vibrio vulnificus interaction in the gills: Role of the RtxA13 toxin.</title>
        <authorList>
            <person name="Callol A."/>
            <person name="Pajuelo D."/>
            <person name="Ebbesson L."/>
            <person name="Teles M."/>
            <person name="MacKenzie S."/>
            <person name="Amaro C."/>
        </authorList>
    </citation>
    <scope>NUCLEOTIDE SEQUENCE</scope>
</reference>
<evidence type="ECO:0000313" key="1">
    <source>
        <dbReference type="EMBL" id="JAH01870.1"/>
    </source>
</evidence>
<protein>
    <submittedName>
        <fullName evidence="1">Uncharacterized protein</fullName>
    </submittedName>
</protein>
<organism evidence="1">
    <name type="scientific">Anguilla anguilla</name>
    <name type="common">European freshwater eel</name>
    <name type="synonym">Muraena anguilla</name>
    <dbReference type="NCBI Taxonomy" id="7936"/>
    <lineage>
        <taxon>Eukaryota</taxon>
        <taxon>Metazoa</taxon>
        <taxon>Chordata</taxon>
        <taxon>Craniata</taxon>
        <taxon>Vertebrata</taxon>
        <taxon>Euteleostomi</taxon>
        <taxon>Actinopterygii</taxon>
        <taxon>Neopterygii</taxon>
        <taxon>Teleostei</taxon>
        <taxon>Anguilliformes</taxon>
        <taxon>Anguillidae</taxon>
        <taxon>Anguilla</taxon>
    </lineage>
</organism>
<proteinExistence type="predicted"/>
<reference evidence="1" key="1">
    <citation type="submission" date="2014-11" db="EMBL/GenBank/DDBJ databases">
        <authorList>
            <person name="Amaro Gonzalez C."/>
        </authorList>
    </citation>
    <scope>NUCLEOTIDE SEQUENCE</scope>
</reference>
<name>A0A0E9PCV2_ANGAN</name>